<feature type="compositionally biased region" description="Pro residues" evidence="2">
    <location>
        <begin position="54"/>
        <end position="65"/>
    </location>
</feature>
<protein>
    <submittedName>
        <fullName evidence="5">FHA domain-containing protein</fullName>
    </submittedName>
</protein>
<dbReference type="Pfam" id="PF00498">
    <property type="entry name" value="FHA"/>
    <property type="match status" value="1"/>
</dbReference>
<dbReference type="SMART" id="SM00240">
    <property type="entry name" value="FHA"/>
    <property type="match status" value="1"/>
</dbReference>
<proteinExistence type="predicted"/>
<gene>
    <name evidence="5" type="ORF">LWF01_16895</name>
</gene>
<feature type="region of interest" description="Disordered" evidence="2">
    <location>
        <begin position="37"/>
        <end position="74"/>
    </location>
</feature>
<dbReference type="Gene3D" id="2.60.200.20">
    <property type="match status" value="1"/>
</dbReference>
<sequence length="168" mass="17806">MGELTVTALRLGLLVLMWVFVLSVAAVLRRDLFSARAPRKPRPSAEAPAEAPAPRSPQPAPPAAAAPPHRQLPPNTLVVTEGSLKGAVVALGTVPILIGRAPECTLVLSDDFSSSRHARIYPQHGQWFLEDLGSTNGTTLNNTPVTHNVPVAPGVPIRIGQTVLELRS</sequence>
<dbReference type="Proteomes" id="UP001209083">
    <property type="component" value="Chromosome"/>
</dbReference>
<dbReference type="SUPFAM" id="SSF49879">
    <property type="entry name" value="SMAD/FHA domain"/>
    <property type="match status" value="1"/>
</dbReference>
<feature type="transmembrane region" description="Helical" evidence="3">
    <location>
        <begin position="6"/>
        <end position="28"/>
    </location>
</feature>
<organism evidence="5 6">
    <name type="scientific">Saxibacter everestensis</name>
    <dbReference type="NCBI Taxonomy" id="2909229"/>
    <lineage>
        <taxon>Bacteria</taxon>
        <taxon>Bacillati</taxon>
        <taxon>Actinomycetota</taxon>
        <taxon>Actinomycetes</taxon>
        <taxon>Micrococcales</taxon>
        <taxon>Brevibacteriaceae</taxon>
        <taxon>Saxibacter</taxon>
    </lineage>
</organism>
<dbReference type="InterPro" id="IPR050923">
    <property type="entry name" value="Cell_Proc_Reg/RNA_Proc"/>
</dbReference>
<keyword evidence="3" id="KW-1133">Transmembrane helix</keyword>
<evidence type="ECO:0000256" key="1">
    <source>
        <dbReference type="ARBA" id="ARBA00022553"/>
    </source>
</evidence>
<dbReference type="RefSeq" id="WP_349638540.1">
    <property type="nucleotide sequence ID" value="NZ_CP090958.1"/>
</dbReference>
<dbReference type="PROSITE" id="PS50006">
    <property type="entry name" value="FHA_DOMAIN"/>
    <property type="match status" value="1"/>
</dbReference>
<keyword evidence="3" id="KW-0812">Transmembrane</keyword>
<keyword evidence="3" id="KW-0472">Membrane</keyword>
<evidence type="ECO:0000256" key="2">
    <source>
        <dbReference type="SAM" id="MobiDB-lite"/>
    </source>
</evidence>
<accession>A0ABY8QRX3</accession>
<dbReference type="PANTHER" id="PTHR23308">
    <property type="entry name" value="NUCLEAR INHIBITOR OF PROTEIN PHOSPHATASE-1"/>
    <property type="match status" value="1"/>
</dbReference>
<evidence type="ECO:0000256" key="3">
    <source>
        <dbReference type="SAM" id="Phobius"/>
    </source>
</evidence>
<dbReference type="InterPro" id="IPR008984">
    <property type="entry name" value="SMAD_FHA_dom_sf"/>
</dbReference>
<feature type="domain" description="FHA" evidence="4">
    <location>
        <begin position="96"/>
        <end position="145"/>
    </location>
</feature>
<dbReference type="InterPro" id="IPR000253">
    <property type="entry name" value="FHA_dom"/>
</dbReference>
<feature type="compositionally biased region" description="Low complexity" evidence="2">
    <location>
        <begin position="44"/>
        <end position="53"/>
    </location>
</feature>
<evidence type="ECO:0000313" key="5">
    <source>
        <dbReference type="EMBL" id="WGW11749.1"/>
    </source>
</evidence>
<reference evidence="5 6" key="1">
    <citation type="submission" date="2023-05" db="EMBL/GenBank/DDBJ databases">
        <title>Lithophilousrod everest ZFBP1038 complete genpme.</title>
        <authorList>
            <person name="Tian M."/>
        </authorList>
    </citation>
    <scope>NUCLEOTIDE SEQUENCE [LARGE SCALE GENOMIC DNA]</scope>
    <source>
        <strain evidence="5 6">ZFBP1038</strain>
    </source>
</reference>
<evidence type="ECO:0000259" key="4">
    <source>
        <dbReference type="PROSITE" id="PS50006"/>
    </source>
</evidence>
<keyword evidence="6" id="KW-1185">Reference proteome</keyword>
<evidence type="ECO:0000313" key="6">
    <source>
        <dbReference type="Proteomes" id="UP001209083"/>
    </source>
</evidence>
<keyword evidence="1" id="KW-0597">Phosphoprotein</keyword>
<dbReference type="EMBL" id="CP090958">
    <property type="protein sequence ID" value="WGW11749.1"/>
    <property type="molecule type" value="Genomic_DNA"/>
</dbReference>
<name>A0ABY8QRX3_9MICO</name>